<feature type="compositionally biased region" description="Basic and acidic residues" evidence="1">
    <location>
        <begin position="122"/>
        <end position="144"/>
    </location>
</feature>
<evidence type="ECO:0000256" key="1">
    <source>
        <dbReference type="SAM" id="MobiDB-lite"/>
    </source>
</evidence>
<gene>
    <name evidence="2" type="ORF">EDD40_2752</name>
</gene>
<organism evidence="2 3">
    <name type="scientific">Saccharothrix texasensis</name>
    <dbReference type="NCBI Taxonomy" id="103734"/>
    <lineage>
        <taxon>Bacteria</taxon>
        <taxon>Bacillati</taxon>
        <taxon>Actinomycetota</taxon>
        <taxon>Actinomycetes</taxon>
        <taxon>Pseudonocardiales</taxon>
        <taxon>Pseudonocardiaceae</taxon>
        <taxon>Saccharothrix</taxon>
    </lineage>
</organism>
<protein>
    <submittedName>
        <fullName evidence="2">Uncharacterized protein</fullName>
    </submittedName>
</protein>
<name>A0A3N1H4I6_9PSEU</name>
<proteinExistence type="predicted"/>
<evidence type="ECO:0000313" key="3">
    <source>
        <dbReference type="Proteomes" id="UP000268727"/>
    </source>
</evidence>
<dbReference type="RefSeq" id="WP_123743240.1">
    <property type="nucleotide sequence ID" value="NZ_RJKM01000001.1"/>
</dbReference>
<reference evidence="2 3" key="1">
    <citation type="submission" date="2018-11" db="EMBL/GenBank/DDBJ databases">
        <title>Sequencing the genomes of 1000 actinobacteria strains.</title>
        <authorList>
            <person name="Klenk H.-P."/>
        </authorList>
    </citation>
    <scope>NUCLEOTIDE SEQUENCE [LARGE SCALE GENOMIC DNA]</scope>
    <source>
        <strain evidence="2 3">DSM 44231</strain>
    </source>
</reference>
<dbReference type="AlphaFoldDB" id="A0A3N1H4I6"/>
<dbReference type="EMBL" id="RJKM01000001">
    <property type="protein sequence ID" value="ROP37439.1"/>
    <property type="molecule type" value="Genomic_DNA"/>
</dbReference>
<evidence type="ECO:0000313" key="2">
    <source>
        <dbReference type="EMBL" id="ROP37439.1"/>
    </source>
</evidence>
<dbReference type="Proteomes" id="UP000268727">
    <property type="component" value="Unassembled WGS sequence"/>
</dbReference>
<dbReference type="OrthoDB" id="4327774at2"/>
<accession>A0A3N1H4I6</accession>
<sequence>MTDDHGHELEGEELVLAQTTALLDARGDTVAVQLLLDVQSLEFVNTGDGYRTDTDWWVYLQAAVLEVEDHLVGRFTDEIKQRIADAIGYVAGRHGYSDVTSVVTRPALPRVDSAWRTTLKSRLDAERPSNHARRERDVSRHPTEDGLTFGSQEELKVYRALRALQQEAPEDNTLAILPLPAARLRAGHTWSPDCVVIGNGRALIFEIDGPHHRDGRRYVDDRNRDLQWSRCRVQVVRIAVEDVRDANKLKVRLKEEILRHLWPR</sequence>
<feature type="region of interest" description="Disordered" evidence="1">
    <location>
        <begin position="122"/>
        <end position="147"/>
    </location>
</feature>
<keyword evidence="3" id="KW-1185">Reference proteome</keyword>
<comment type="caution">
    <text evidence="2">The sequence shown here is derived from an EMBL/GenBank/DDBJ whole genome shotgun (WGS) entry which is preliminary data.</text>
</comment>